<dbReference type="RefSeq" id="WP_282219426.1">
    <property type="nucleotide sequence ID" value="NZ_CP118246.1"/>
</dbReference>
<feature type="transmembrane region" description="Helical" evidence="1">
    <location>
        <begin position="370"/>
        <end position="391"/>
    </location>
</feature>
<feature type="transmembrane region" description="Helical" evidence="1">
    <location>
        <begin position="228"/>
        <end position="244"/>
    </location>
</feature>
<keyword evidence="3" id="KW-1185">Reference proteome</keyword>
<dbReference type="EMBL" id="CP118246">
    <property type="protein sequence ID" value="WDR03024.1"/>
    <property type="molecule type" value="Genomic_DNA"/>
</dbReference>
<feature type="transmembrane region" description="Helical" evidence="1">
    <location>
        <begin position="205"/>
        <end position="222"/>
    </location>
</feature>
<keyword evidence="1" id="KW-0812">Transmembrane</keyword>
<accession>A0ABY7YPR2</accession>
<keyword evidence="1" id="KW-1133">Transmembrane helix</keyword>
<feature type="transmembrane region" description="Helical" evidence="1">
    <location>
        <begin position="104"/>
        <end position="126"/>
    </location>
</feature>
<gene>
    <name evidence="2" type="ORF">PSQ19_02105</name>
</gene>
<evidence type="ECO:0008006" key="4">
    <source>
        <dbReference type="Google" id="ProtNLM"/>
    </source>
</evidence>
<feature type="transmembrane region" description="Helical" evidence="1">
    <location>
        <begin position="79"/>
        <end position="98"/>
    </location>
</feature>
<evidence type="ECO:0000313" key="2">
    <source>
        <dbReference type="EMBL" id="WDR03024.1"/>
    </source>
</evidence>
<dbReference type="PANTHER" id="PTHR37422:SF21">
    <property type="entry name" value="EXOQ-LIKE PROTEIN"/>
    <property type="match status" value="1"/>
</dbReference>
<proteinExistence type="predicted"/>
<feature type="transmembrane region" description="Helical" evidence="1">
    <location>
        <begin position="55"/>
        <end position="72"/>
    </location>
</feature>
<evidence type="ECO:0000256" key="1">
    <source>
        <dbReference type="SAM" id="Phobius"/>
    </source>
</evidence>
<feature type="transmembrane region" description="Helical" evidence="1">
    <location>
        <begin position="32"/>
        <end position="49"/>
    </location>
</feature>
<name>A0ABY7YPR2_9HYPH</name>
<keyword evidence="1" id="KW-0472">Membrane</keyword>
<organism evidence="2 3">
    <name type="scientific">Devosia algicola</name>
    <dbReference type="NCBI Taxonomy" id="3026418"/>
    <lineage>
        <taxon>Bacteria</taxon>
        <taxon>Pseudomonadati</taxon>
        <taxon>Pseudomonadota</taxon>
        <taxon>Alphaproteobacteria</taxon>
        <taxon>Hyphomicrobiales</taxon>
        <taxon>Devosiaceae</taxon>
        <taxon>Devosia</taxon>
    </lineage>
</organism>
<dbReference type="InterPro" id="IPR051533">
    <property type="entry name" value="WaaL-like"/>
</dbReference>
<feature type="transmembrane region" description="Helical" evidence="1">
    <location>
        <begin position="138"/>
        <end position="160"/>
    </location>
</feature>
<feature type="transmembrane region" description="Helical" evidence="1">
    <location>
        <begin position="340"/>
        <end position="358"/>
    </location>
</feature>
<reference evidence="2 3" key="1">
    <citation type="submission" date="2023-02" db="EMBL/GenBank/DDBJ databases">
        <title>Devosia algicola sp. nov., isolated from the phycosphere of marine algae.</title>
        <authorList>
            <person name="Kim J.M."/>
            <person name="Lee J.K."/>
            <person name="Choi B.J."/>
            <person name="Bayburt H."/>
            <person name="Jeon C.O."/>
        </authorList>
    </citation>
    <scope>NUCLEOTIDE SEQUENCE [LARGE SCALE GENOMIC DNA]</scope>
    <source>
        <strain evidence="2 3">G20-9</strain>
    </source>
</reference>
<dbReference type="Proteomes" id="UP001220530">
    <property type="component" value="Chromosome"/>
</dbReference>
<feature type="transmembrane region" description="Helical" evidence="1">
    <location>
        <begin position="256"/>
        <end position="275"/>
    </location>
</feature>
<dbReference type="PANTHER" id="PTHR37422">
    <property type="entry name" value="TEICHURONIC ACID BIOSYNTHESIS PROTEIN TUAE"/>
    <property type="match status" value="1"/>
</dbReference>
<sequence>MSAIGHFGAPRSETGTNGLGTAYLRAQAVRTLDLLVAFWIFTGGLVLVEPSPYEFSFLLVLPMAFIAGIGLYRSTLGLLAILMVFIPFALIAAFQVNYADFTEAFVFVIVTMFLFMTSYFLANYLAEATLHRARLIMRAYTAIALICSLIGILAYLGLMPGADLFIRYGRAKATFKDPNVYGPFLILPAAYALQRILLGRGARSFWAGIVFMVLFVGVFVSFSRAAWGHLAATSLLVLMLVFWLEANAHDKVRIMILSIVGTLGLVVALAGLLSIPEVNQLFETRTASQGYDSGTTGRFGRQGYAFDLALSNPWGIGAGEFHNLRITEEPHNTYVSTLHVYGWGGGAMYYLFALVTLWRGISSLRHRSPYRLLLIPVISTFSILVIEAAIIDIDHWRHYYLLAGMIWGITAAIRNGPQGSSQRDEALV</sequence>
<protein>
    <recommendedName>
        <fullName evidence="4">O-antigen ligase domain-containing protein</fullName>
    </recommendedName>
</protein>
<feature type="transmembrane region" description="Helical" evidence="1">
    <location>
        <begin position="397"/>
        <end position="413"/>
    </location>
</feature>
<evidence type="ECO:0000313" key="3">
    <source>
        <dbReference type="Proteomes" id="UP001220530"/>
    </source>
</evidence>